<evidence type="ECO:0000313" key="5">
    <source>
        <dbReference type="EMBL" id="PUA41164.1"/>
    </source>
</evidence>
<dbReference type="EC" id="1.15.1.1" evidence="3"/>
<dbReference type="InterPro" id="IPR036423">
    <property type="entry name" value="SOD-like_Cu/Zn_dom_sf"/>
</dbReference>
<name>A0A2T6GAI7_9BACL</name>
<dbReference type="InterPro" id="IPR018152">
    <property type="entry name" value="SOD_Cu/Zn_BS"/>
</dbReference>
<dbReference type="PANTHER" id="PTHR10003">
    <property type="entry name" value="SUPEROXIDE DISMUTASE CU-ZN -RELATED"/>
    <property type="match status" value="1"/>
</dbReference>
<gene>
    <name evidence="5" type="ORF">C8Z91_00915</name>
</gene>
<dbReference type="PRINTS" id="PR00068">
    <property type="entry name" value="CUZNDISMTASE"/>
</dbReference>
<keyword evidence="3" id="KW-0862">Zinc</keyword>
<dbReference type="CDD" id="cd00305">
    <property type="entry name" value="Cu-Zn_Superoxide_Dismutase"/>
    <property type="match status" value="1"/>
</dbReference>
<dbReference type="AlphaFoldDB" id="A0A2T6GAI7"/>
<comment type="caution">
    <text evidence="5">The sequence shown here is derived from an EMBL/GenBank/DDBJ whole genome shotgun (WGS) entry which is preliminary data.</text>
</comment>
<evidence type="ECO:0000313" key="6">
    <source>
        <dbReference type="Proteomes" id="UP000244184"/>
    </source>
</evidence>
<comment type="similarity">
    <text evidence="1 3">Belongs to the Cu-Zn superoxide dismutase family.</text>
</comment>
<keyword evidence="3" id="KW-0479">Metal-binding</keyword>
<comment type="cofactor">
    <cofactor evidence="3">
        <name>Zn(2+)</name>
        <dbReference type="ChEBI" id="CHEBI:29105"/>
    </cofactor>
    <text evidence="3">Binds 1 zinc ion per subunit.</text>
</comment>
<accession>A0A2T6GAI7</accession>
<dbReference type="GO" id="GO:0005507">
    <property type="term" value="F:copper ion binding"/>
    <property type="evidence" value="ECO:0007669"/>
    <property type="project" value="InterPro"/>
</dbReference>
<protein>
    <recommendedName>
        <fullName evidence="3">Superoxide dismutase [Cu-Zn]</fullName>
        <ecNumber evidence="3">1.15.1.1</ecNumber>
    </recommendedName>
</protein>
<evidence type="ECO:0000259" key="4">
    <source>
        <dbReference type="Pfam" id="PF00080"/>
    </source>
</evidence>
<feature type="domain" description="Superoxide dismutase copper/zinc binding" evidence="4">
    <location>
        <begin position="72"/>
        <end position="205"/>
    </location>
</feature>
<organism evidence="5 6">
    <name type="scientific">Paenibacillus elgii</name>
    <dbReference type="NCBI Taxonomy" id="189691"/>
    <lineage>
        <taxon>Bacteria</taxon>
        <taxon>Bacillati</taxon>
        <taxon>Bacillota</taxon>
        <taxon>Bacilli</taxon>
        <taxon>Bacillales</taxon>
        <taxon>Paenibacillaceae</taxon>
        <taxon>Paenibacillus</taxon>
    </lineage>
</organism>
<dbReference type="Proteomes" id="UP000244184">
    <property type="component" value="Unassembled WGS sequence"/>
</dbReference>
<dbReference type="EMBL" id="PYHP01000003">
    <property type="protein sequence ID" value="PUA41164.1"/>
    <property type="molecule type" value="Genomic_DNA"/>
</dbReference>
<dbReference type="InterPro" id="IPR024134">
    <property type="entry name" value="SOD_Cu/Zn_/chaperone"/>
</dbReference>
<dbReference type="RefSeq" id="WP_108529852.1">
    <property type="nucleotide sequence ID" value="NZ_PYHP01000003.1"/>
</dbReference>
<evidence type="ECO:0000256" key="2">
    <source>
        <dbReference type="ARBA" id="ARBA00024900"/>
    </source>
</evidence>
<sequence>MGTRWKTAAISAVSLLVLSGCQHDLRAWFGQTEKPQHRHEPKQTEDSAAVMANEAKEAVHVDILGKQGTAIGKAKLTPAGPGGGVRIELEAASLPPGPHGFHVHETGKCEAPEFTSAGAHFNPEARKHGLNNPEGAHIGDLPNLEADQQGKVKVDFVAKQLTLEAGKPNSLRKPGGTAFVIHEKADDFRTDPAGNAGGRIACGVIH</sequence>
<keyword evidence="3" id="KW-0186">Copper</keyword>
<dbReference type="Pfam" id="PF00080">
    <property type="entry name" value="Sod_Cu"/>
    <property type="match status" value="1"/>
</dbReference>
<dbReference type="GO" id="GO:0004784">
    <property type="term" value="F:superoxide dismutase activity"/>
    <property type="evidence" value="ECO:0007669"/>
    <property type="project" value="UniProtKB-EC"/>
</dbReference>
<dbReference type="InterPro" id="IPR001424">
    <property type="entry name" value="SOD_Cu_Zn_dom"/>
</dbReference>
<comment type="catalytic activity">
    <reaction evidence="3">
        <text>2 superoxide + 2 H(+) = H2O2 + O2</text>
        <dbReference type="Rhea" id="RHEA:20696"/>
        <dbReference type="ChEBI" id="CHEBI:15378"/>
        <dbReference type="ChEBI" id="CHEBI:15379"/>
        <dbReference type="ChEBI" id="CHEBI:16240"/>
        <dbReference type="ChEBI" id="CHEBI:18421"/>
        <dbReference type="EC" id="1.15.1.1"/>
    </reaction>
</comment>
<evidence type="ECO:0000256" key="1">
    <source>
        <dbReference type="ARBA" id="ARBA00010457"/>
    </source>
</evidence>
<evidence type="ECO:0000256" key="3">
    <source>
        <dbReference type="RuleBase" id="RU000393"/>
    </source>
</evidence>
<proteinExistence type="inferred from homology"/>
<keyword evidence="3" id="KW-0560">Oxidoreductase</keyword>
<dbReference type="PROSITE" id="PS00332">
    <property type="entry name" value="SOD_CU_ZN_2"/>
    <property type="match status" value="1"/>
</dbReference>
<dbReference type="Gene3D" id="2.60.40.200">
    <property type="entry name" value="Superoxide dismutase, copper/zinc binding domain"/>
    <property type="match status" value="1"/>
</dbReference>
<comment type="function">
    <text evidence="2">Destroys radicals which are normally produced within the cells and which are toxic to biological systems. May play a role in favoring mycobacterial survival in phagocytes.</text>
</comment>
<reference evidence="5 6" key="1">
    <citation type="submission" date="2018-03" db="EMBL/GenBank/DDBJ databases">
        <title>Genome sequence of Paenibacillus elgii strain AC13 an antimicrobial compound producing bacteria.</title>
        <authorList>
            <person name="Kurokawa A.S."/>
            <person name="Araujo J.F."/>
            <person name="Costa R.A."/>
            <person name="Ortega D.B."/>
            <person name="Pires A.S."/>
            <person name="Pappas G.J.Jr."/>
            <person name="Franco O.L."/>
            <person name="Barreto C."/>
            <person name="Magalhaes B.S."/>
            <person name="Kruger R.H."/>
        </authorList>
    </citation>
    <scope>NUCLEOTIDE SEQUENCE [LARGE SCALE GENOMIC DNA]</scope>
    <source>
        <strain evidence="5 6">AC13</strain>
    </source>
</reference>
<dbReference type="SUPFAM" id="SSF49329">
    <property type="entry name" value="Cu,Zn superoxide dismutase-like"/>
    <property type="match status" value="1"/>
</dbReference>
<comment type="cofactor">
    <cofactor evidence="3">
        <name>Cu cation</name>
        <dbReference type="ChEBI" id="CHEBI:23378"/>
    </cofactor>
    <text evidence="3">Binds 1 copper ion per subunit.</text>
</comment>
<dbReference type="PROSITE" id="PS51257">
    <property type="entry name" value="PROKAR_LIPOPROTEIN"/>
    <property type="match status" value="1"/>
</dbReference>